<comment type="caution">
    <text evidence="1">The sequence shown here is derived from an EMBL/GenBank/DDBJ whole genome shotgun (WGS) entry which is preliminary data.</text>
</comment>
<gene>
    <name evidence="1" type="ORF">BJ992_005684</name>
</gene>
<proteinExistence type="predicted"/>
<organism evidence="1 2">
    <name type="scientific">Sphaerisporangium rubeum</name>
    <dbReference type="NCBI Taxonomy" id="321317"/>
    <lineage>
        <taxon>Bacteria</taxon>
        <taxon>Bacillati</taxon>
        <taxon>Actinomycetota</taxon>
        <taxon>Actinomycetes</taxon>
        <taxon>Streptosporangiales</taxon>
        <taxon>Streptosporangiaceae</taxon>
        <taxon>Sphaerisporangium</taxon>
    </lineage>
</organism>
<dbReference type="Proteomes" id="UP000555564">
    <property type="component" value="Unassembled WGS sequence"/>
</dbReference>
<evidence type="ECO:0000313" key="2">
    <source>
        <dbReference type="Proteomes" id="UP000555564"/>
    </source>
</evidence>
<accession>A0A7X0M8V4</accession>
<protein>
    <submittedName>
        <fullName evidence="1">Uncharacterized protein</fullName>
    </submittedName>
</protein>
<dbReference type="AlphaFoldDB" id="A0A7X0M8V4"/>
<keyword evidence="2" id="KW-1185">Reference proteome</keyword>
<dbReference type="RefSeq" id="WP_184986162.1">
    <property type="nucleotide sequence ID" value="NZ_BAAALO010000041.1"/>
</dbReference>
<name>A0A7X0M8V4_9ACTN</name>
<evidence type="ECO:0000313" key="1">
    <source>
        <dbReference type="EMBL" id="MBB6476253.1"/>
    </source>
</evidence>
<dbReference type="EMBL" id="JACHIU010000001">
    <property type="protein sequence ID" value="MBB6476253.1"/>
    <property type="molecule type" value="Genomic_DNA"/>
</dbReference>
<sequence>MATSQPLSEDAVLAVVERDRPVNRTVDLGLFQVAVKHGDVAGWGDVQVGETLGRLFKAAGQEPGLASGVTDRQLRLWLVYATNMLVGARELVPGFDVKKALTWLVANVGGVRPVLPSAVGREFELTVLGRTGWLRAALRGRMQQKRLTEAEVKRVAGFYGPPAAGGAGGQGVPLKGEVLRGELLPKLYRHLTDHIAQWYRPSGVEARFQGLGDFRVIAEFAQAAAWSMLQPYVAANENSPFFTGFTYFENVFDKTAVMPTDEDIVKHLMNRAHVVGEDTTGGQSIFAVAGYDSTRREDRQFLWDLLSEWSKEDKARRAAVYFCRHVGSNSHGEPGGGIGLVTEFKTDRPFSQHRWEIVEVIVHEMVHTLMHPDVKAKASKITRPLVVLEGFVEVVTREVFNWMIDHGDDETTKRLMIGVPGPLVAPARKTTLGYGAAGGYADDVLGAVGRERFLIGFMTGDTELLGLPA</sequence>
<reference evidence="1 2" key="1">
    <citation type="submission" date="2020-08" db="EMBL/GenBank/DDBJ databases">
        <title>Sequencing the genomes of 1000 actinobacteria strains.</title>
        <authorList>
            <person name="Klenk H.-P."/>
        </authorList>
    </citation>
    <scope>NUCLEOTIDE SEQUENCE [LARGE SCALE GENOMIC DNA]</scope>
    <source>
        <strain evidence="1 2">DSM 44936</strain>
    </source>
</reference>